<dbReference type="InterPro" id="IPR036179">
    <property type="entry name" value="Ig-like_dom_sf"/>
</dbReference>
<dbReference type="GeneID" id="104950785"/>
<dbReference type="Proteomes" id="UP000504611">
    <property type="component" value="Unplaced"/>
</dbReference>
<dbReference type="InterPro" id="IPR013783">
    <property type="entry name" value="Ig-like_fold"/>
</dbReference>
<evidence type="ECO:0000313" key="4">
    <source>
        <dbReference type="RefSeq" id="XP_010775648.1"/>
    </source>
</evidence>
<feature type="domain" description="Ig-like" evidence="2">
    <location>
        <begin position="83"/>
        <end position="129"/>
    </location>
</feature>
<dbReference type="SMART" id="SM00409">
    <property type="entry name" value="IG"/>
    <property type="match status" value="2"/>
</dbReference>
<evidence type="ECO:0000313" key="3">
    <source>
        <dbReference type="Proteomes" id="UP000504611"/>
    </source>
</evidence>
<dbReference type="Pfam" id="PF13895">
    <property type="entry name" value="Ig_2"/>
    <property type="match status" value="1"/>
</dbReference>
<reference evidence="4" key="1">
    <citation type="submission" date="2025-08" db="UniProtKB">
        <authorList>
            <consortium name="RefSeq"/>
        </authorList>
    </citation>
    <scope>IDENTIFICATION</scope>
    <source>
        <tissue evidence="4">Muscle</tissue>
    </source>
</reference>
<accession>A0A6I9NKQ1</accession>
<dbReference type="Pfam" id="PF13927">
    <property type="entry name" value="Ig_3"/>
    <property type="match status" value="2"/>
</dbReference>
<protein>
    <submittedName>
        <fullName evidence="4">B-cell receptor CD22-like</fullName>
    </submittedName>
</protein>
<dbReference type="InterPro" id="IPR003599">
    <property type="entry name" value="Ig_sub"/>
</dbReference>
<dbReference type="PANTHER" id="PTHR46013">
    <property type="entry name" value="VASCULAR CELL ADHESION MOLECULE 1"/>
    <property type="match status" value="1"/>
</dbReference>
<evidence type="ECO:0000259" key="2">
    <source>
        <dbReference type="PROSITE" id="PS50835"/>
    </source>
</evidence>
<keyword evidence="1" id="KW-0732">Signal</keyword>
<sequence>MVIEMKGTAMSLRAAASGFIFFLLSVPVVQGANEWAVTCTSTQICAAKGSTMEISCTFKYPSIYLNVIITVQETFWLIKTDAPKVPSVSVRPSGEILEGSSVNLTCTHDAYIKVNYTWYKESQAMPSKEPQLVFSSIQTSDSAEYYLSPSDKIEEGSSVNLTCSSDANPAANYSWYKGNQTLFQGTEGIYNFTSISSEDRGIYYCKSENQYGVNTSSNIFLDVQYGPKLPSVSVSPSEIEEGSSVTLTCSSDANPAANYTWYKEDEDSPKASGQIFTITDFRAEHSGSFFGSLSLSDVTI</sequence>
<gene>
    <name evidence="4" type="primary">LOC104950785</name>
</gene>
<dbReference type="Gene3D" id="2.60.40.10">
    <property type="entry name" value="Immunoglobulins"/>
    <property type="match status" value="3"/>
</dbReference>
<keyword evidence="3" id="KW-1185">Reference proteome</keyword>
<dbReference type="InterPro" id="IPR007110">
    <property type="entry name" value="Ig-like_dom"/>
</dbReference>
<feature type="domain" description="Ig-like" evidence="2">
    <location>
        <begin position="130"/>
        <end position="220"/>
    </location>
</feature>
<dbReference type="PANTHER" id="PTHR46013:SF4">
    <property type="entry name" value="B-CELL RECEPTOR CD22-RELATED"/>
    <property type="match status" value="1"/>
</dbReference>
<organism evidence="3 4">
    <name type="scientific">Notothenia coriiceps</name>
    <name type="common">black rockcod</name>
    <dbReference type="NCBI Taxonomy" id="8208"/>
    <lineage>
        <taxon>Eukaryota</taxon>
        <taxon>Metazoa</taxon>
        <taxon>Chordata</taxon>
        <taxon>Craniata</taxon>
        <taxon>Vertebrata</taxon>
        <taxon>Euteleostomi</taxon>
        <taxon>Actinopterygii</taxon>
        <taxon>Neopterygii</taxon>
        <taxon>Teleostei</taxon>
        <taxon>Neoteleostei</taxon>
        <taxon>Acanthomorphata</taxon>
        <taxon>Eupercaria</taxon>
        <taxon>Perciformes</taxon>
        <taxon>Notothenioidei</taxon>
        <taxon>Nototheniidae</taxon>
        <taxon>Notothenia</taxon>
    </lineage>
</organism>
<dbReference type="OrthoDB" id="6250964at2759"/>
<proteinExistence type="predicted"/>
<dbReference type="RefSeq" id="XP_010775648.1">
    <property type="nucleotide sequence ID" value="XM_010777346.1"/>
</dbReference>
<dbReference type="PROSITE" id="PS50835">
    <property type="entry name" value="IG_LIKE"/>
    <property type="match status" value="3"/>
</dbReference>
<feature type="domain" description="Ig-like" evidence="2">
    <location>
        <begin position="230"/>
        <end position="300"/>
    </location>
</feature>
<feature type="chain" id="PRO_5027068950" evidence="1">
    <location>
        <begin position="32"/>
        <end position="300"/>
    </location>
</feature>
<name>A0A6I9NKQ1_9TELE</name>
<dbReference type="SMART" id="SM00408">
    <property type="entry name" value="IGc2"/>
    <property type="match status" value="3"/>
</dbReference>
<evidence type="ECO:0000256" key="1">
    <source>
        <dbReference type="SAM" id="SignalP"/>
    </source>
</evidence>
<dbReference type="AlphaFoldDB" id="A0A6I9NKQ1"/>
<feature type="signal peptide" evidence="1">
    <location>
        <begin position="1"/>
        <end position="31"/>
    </location>
</feature>
<dbReference type="KEGG" id="ncc:104950785"/>
<dbReference type="InterPro" id="IPR003598">
    <property type="entry name" value="Ig_sub2"/>
</dbReference>
<dbReference type="SUPFAM" id="SSF48726">
    <property type="entry name" value="Immunoglobulin"/>
    <property type="match status" value="3"/>
</dbReference>